<dbReference type="InterPro" id="IPR050471">
    <property type="entry name" value="AB_hydrolase"/>
</dbReference>
<reference evidence="2 3" key="1">
    <citation type="submission" date="2024-01" db="EMBL/GenBank/DDBJ databases">
        <title>The diversity of rhizobia nodulating Mimosa spp. in eleven states of Brazil covering several biomes is determined by host plant, location, and edaphic factors.</title>
        <authorList>
            <person name="Rouws L."/>
            <person name="Barauna A."/>
            <person name="Beukes C."/>
            <person name="De Faria S.M."/>
            <person name="Gross E."/>
            <person name="Dos Reis Junior F.B."/>
            <person name="Simon M."/>
            <person name="Maluk M."/>
            <person name="Odee D.W."/>
            <person name="Kenicer G."/>
            <person name="Young J.P.W."/>
            <person name="Reis V.M."/>
            <person name="Zilli J."/>
            <person name="James E.K."/>
        </authorList>
    </citation>
    <scope>NUCLEOTIDE SEQUENCE [LARGE SCALE GENOMIC DNA]</scope>
    <source>
        <strain evidence="2 3">JPY77</strain>
    </source>
</reference>
<dbReference type="Pfam" id="PF00561">
    <property type="entry name" value="Abhydrolase_1"/>
    <property type="match status" value="1"/>
</dbReference>
<sequence length="259" mass="27855">MKSFVTNAGVAGAAAGSGPAILMISGLGGRGSFWHQVMETLCPIYRTVTFDHPGVGASKCVGEQSISNVVDAALDVLDSLDIDHATIVGHSTGSLVAQAIALEFPRRCDQLVLSGGWARPDRRFRDCFLLRKEVLSKAGSAAYGMLSALLAYPNEWYNSAIAGPSMPAFDGGLDTDAATVRDRIDMLLQYSRFDELPNLDMQTLVIGARDDMVVPIEHSRELASLIPGSTLVEMNGGHFFPNVATVEYTRYLLEFVGKP</sequence>
<dbReference type="RefSeq" id="WP_201658915.1">
    <property type="nucleotide sequence ID" value="NZ_CAJHCS010000032.1"/>
</dbReference>
<dbReference type="Proteomes" id="UP001494588">
    <property type="component" value="Unassembled WGS sequence"/>
</dbReference>
<dbReference type="Gene3D" id="3.40.50.1820">
    <property type="entry name" value="alpha/beta hydrolase"/>
    <property type="match status" value="1"/>
</dbReference>
<dbReference type="SUPFAM" id="SSF53474">
    <property type="entry name" value="alpha/beta-Hydrolases"/>
    <property type="match status" value="1"/>
</dbReference>
<dbReference type="PANTHER" id="PTHR43433">
    <property type="entry name" value="HYDROLASE, ALPHA/BETA FOLD FAMILY PROTEIN"/>
    <property type="match status" value="1"/>
</dbReference>
<dbReference type="PRINTS" id="PR00111">
    <property type="entry name" value="ABHYDROLASE"/>
</dbReference>
<organism evidence="2 3">
    <name type="scientific">Paraburkholderia sabiae</name>
    <dbReference type="NCBI Taxonomy" id="273251"/>
    <lineage>
        <taxon>Bacteria</taxon>
        <taxon>Pseudomonadati</taxon>
        <taxon>Pseudomonadota</taxon>
        <taxon>Betaproteobacteria</taxon>
        <taxon>Burkholderiales</taxon>
        <taxon>Burkholderiaceae</taxon>
        <taxon>Paraburkholderia</taxon>
    </lineage>
</organism>
<proteinExistence type="predicted"/>
<protein>
    <submittedName>
        <fullName evidence="2">Alpha/beta hydrolase</fullName>
    </submittedName>
</protein>
<dbReference type="EMBL" id="JAZHGC010000034">
    <property type="protein sequence ID" value="MEM5290265.1"/>
    <property type="molecule type" value="Genomic_DNA"/>
</dbReference>
<comment type="caution">
    <text evidence="2">The sequence shown here is derived from an EMBL/GenBank/DDBJ whole genome shotgun (WGS) entry which is preliminary data.</text>
</comment>
<feature type="domain" description="AB hydrolase-1" evidence="1">
    <location>
        <begin position="19"/>
        <end position="240"/>
    </location>
</feature>
<dbReference type="PANTHER" id="PTHR43433:SF5">
    <property type="entry name" value="AB HYDROLASE-1 DOMAIN-CONTAINING PROTEIN"/>
    <property type="match status" value="1"/>
</dbReference>
<dbReference type="InterPro" id="IPR029058">
    <property type="entry name" value="AB_hydrolase_fold"/>
</dbReference>
<evidence type="ECO:0000259" key="1">
    <source>
        <dbReference type="Pfam" id="PF00561"/>
    </source>
</evidence>
<dbReference type="InterPro" id="IPR000073">
    <property type="entry name" value="AB_hydrolase_1"/>
</dbReference>
<keyword evidence="3" id="KW-1185">Reference proteome</keyword>
<dbReference type="GO" id="GO:0016787">
    <property type="term" value="F:hydrolase activity"/>
    <property type="evidence" value="ECO:0007669"/>
    <property type="project" value="UniProtKB-KW"/>
</dbReference>
<keyword evidence="2" id="KW-0378">Hydrolase</keyword>
<evidence type="ECO:0000313" key="3">
    <source>
        <dbReference type="Proteomes" id="UP001494588"/>
    </source>
</evidence>
<evidence type="ECO:0000313" key="2">
    <source>
        <dbReference type="EMBL" id="MEM5290265.1"/>
    </source>
</evidence>
<gene>
    <name evidence="2" type="ORF">V4C55_31530</name>
</gene>
<accession>A0ABU9QLA1</accession>
<name>A0ABU9QLA1_9BURK</name>